<feature type="transmembrane region" description="Helical" evidence="6">
    <location>
        <begin position="46"/>
        <end position="66"/>
    </location>
</feature>
<dbReference type="PANTHER" id="PTHR30238">
    <property type="entry name" value="MEMBRANE BOUND PREDICTED REDOX MODULATOR"/>
    <property type="match status" value="1"/>
</dbReference>
<feature type="transmembrane region" description="Helical" evidence="6">
    <location>
        <begin position="304"/>
        <end position="323"/>
    </location>
</feature>
<evidence type="ECO:0000256" key="3">
    <source>
        <dbReference type="ARBA" id="ARBA00022692"/>
    </source>
</evidence>
<keyword evidence="5 6" id="KW-0472">Membrane</keyword>
<comment type="similarity">
    <text evidence="2">Belongs to the TerC family.</text>
</comment>
<protein>
    <submittedName>
        <fullName evidence="7">TerC family protein</fullName>
    </submittedName>
</protein>
<evidence type="ECO:0000256" key="2">
    <source>
        <dbReference type="ARBA" id="ARBA00007511"/>
    </source>
</evidence>
<name>A0ABX0G6S6_9RHOB</name>
<feature type="transmembrane region" description="Helical" evidence="6">
    <location>
        <begin position="145"/>
        <end position="166"/>
    </location>
</feature>
<comment type="caution">
    <text evidence="7">The sequence shown here is derived from an EMBL/GenBank/DDBJ whole genome shotgun (WGS) entry which is preliminary data.</text>
</comment>
<organism evidence="7 8">
    <name type="scientific">Rhodobacter calidifons</name>
    <dbReference type="NCBI Taxonomy" id="2715277"/>
    <lineage>
        <taxon>Bacteria</taxon>
        <taxon>Pseudomonadati</taxon>
        <taxon>Pseudomonadota</taxon>
        <taxon>Alphaproteobacteria</taxon>
        <taxon>Rhodobacterales</taxon>
        <taxon>Rhodobacter group</taxon>
        <taxon>Rhodobacter</taxon>
    </lineage>
</organism>
<sequence>MEFLFLTFLAKPLWLWLMFLTIVVTLMAFDLGVLHRDNHELGVAESLKLSAFYIFIAILFGGYIWWAWSNGTLVTSDGTNPVASYFQGYIIEKVLSIDNVFVISLIFGYFAIPRKYQYRALVWGIIGVIVLRGVMIAIGTELISAYSWVTLVFAAFLAFTGIKMLVMPEGETDISQNPVVTFVSRHMNVTKELHGQKFFVRQTNPATGRLMLYATPLLVALIVINVADLIFAVDSVPAIFLITTDTFIVYTANIMAILGLRALYFALAALVHRFHYLKYALAVVLIFIGLKGFYSHFFGKFDPFLSLGITVGIIAAGIAYSLWKTSGKGDGHDPQVKPAEQAPPA</sequence>
<evidence type="ECO:0000313" key="7">
    <source>
        <dbReference type="EMBL" id="NHB76563.1"/>
    </source>
</evidence>
<evidence type="ECO:0000256" key="4">
    <source>
        <dbReference type="ARBA" id="ARBA00022989"/>
    </source>
</evidence>
<dbReference type="Pfam" id="PF03741">
    <property type="entry name" value="TerC"/>
    <property type="match status" value="1"/>
</dbReference>
<gene>
    <name evidence="7" type="ORF">G8O29_07380</name>
</gene>
<evidence type="ECO:0000256" key="1">
    <source>
        <dbReference type="ARBA" id="ARBA00004141"/>
    </source>
</evidence>
<dbReference type="EMBL" id="JAANHS010000004">
    <property type="protein sequence ID" value="NHB76563.1"/>
    <property type="molecule type" value="Genomic_DNA"/>
</dbReference>
<keyword evidence="3 6" id="KW-0812">Transmembrane</keyword>
<evidence type="ECO:0000256" key="5">
    <source>
        <dbReference type="ARBA" id="ARBA00023136"/>
    </source>
</evidence>
<keyword evidence="4 6" id="KW-1133">Transmembrane helix</keyword>
<accession>A0ABX0G6S6</accession>
<feature type="transmembrane region" description="Helical" evidence="6">
    <location>
        <begin position="210"/>
        <end position="233"/>
    </location>
</feature>
<dbReference type="InterPro" id="IPR005496">
    <property type="entry name" value="Integral_membrane_TerC"/>
</dbReference>
<keyword evidence="8" id="KW-1185">Reference proteome</keyword>
<dbReference type="InterPro" id="IPR022369">
    <property type="entry name" value="Integral_membrane_TerC_rswitch"/>
</dbReference>
<dbReference type="PANTHER" id="PTHR30238:SF0">
    <property type="entry name" value="THYLAKOID MEMBRANE PROTEIN TERC, CHLOROPLASTIC"/>
    <property type="match status" value="1"/>
</dbReference>
<dbReference type="Proteomes" id="UP001515660">
    <property type="component" value="Unassembled WGS sequence"/>
</dbReference>
<feature type="transmembrane region" description="Helical" evidence="6">
    <location>
        <begin position="13"/>
        <end position="34"/>
    </location>
</feature>
<dbReference type="RefSeq" id="WP_166402600.1">
    <property type="nucleotide sequence ID" value="NZ_JAANHS010000004.1"/>
</dbReference>
<comment type="subcellular location">
    <subcellularLocation>
        <location evidence="1">Membrane</location>
        <topology evidence="1">Multi-pass membrane protein</topology>
    </subcellularLocation>
</comment>
<feature type="transmembrane region" description="Helical" evidence="6">
    <location>
        <begin position="239"/>
        <end position="264"/>
    </location>
</feature>
<evidence type="ECO:0000313" key="8">
    <source>
        <dbReference type="Proteomes" id="UP001515660"/>
    </source>
</evidence>
<evidence type="ECO:0000256" key="6">
    <source>
        <dbReference type="SAM" id="Phobius"/>
    </source>
</evidence>
<proteinExistence type="inferred from homology"/>
<feature type="transmembrane region" description="Helical" evidence="6">
    <location>
        <begin position="120"/>
        <end position="139"/>
    </location>
</feature>
<feature type="transmembrane region" description="Helical" evidence="6">
    <location>
        <begin position="86"/>
        <end position="108"/>
    </location>
</feature>
<reference evidence="7 8" key="1">
    <citation type="journal article" date="2022" name="Microorganisms">
        <title>Genome Sequence and Characterization of a Xanthorhodopsin-Containing, Aerobic Anoxygenic Phototrophic Rhodobacter Species, Isolated from Mesophilic Conditions at Yellowstone National Park.</title>
        <authorList>
            <person name="Kyndt J.A."/>
            <person name="Robertson S."/>
            <person name="Shoffstall I.B."/>
            <person name="Ramaley R.F."/>
            <person name="Meyer T.E."/>
        </authorList>
    </citation>
    <scope>NUCLEOTIDE SEQUENCE [LARGE SCALE GENOMIC DNA]</scope>
    <source>
        <strain evidence="7 8">M37P</strain>
    </source>
</reference>
<dbReference type="NCBIfam" id="TIGR03718">
    <property type="entry name" value="R_switched_Alx"/>
    <property type="match status" value="1"/>
</dbReference>
<feature type="transmembrane region" description="Helical" evidence="6">
    <location>
        <begin position="276"/>
        <end position="298"/>
    </location>
</feature>